<sequence>MSNNSMKNLFLGSLRSKQTVISIISLVLFVSVISFVLYQGTKKSVTLDADGEKIEVTTHAKTVEQLLQDQNIDVAEHDKISPSLNTKIVNGLAISWEQAKEVTISVDGNQSKVWTTETQVKDILKEANIEVSEHDSLAQGLDTEVGADNKIDIQKAFQVSLVDGVNKRQVWSTSTTVANFLKQQGIQLNEFDRVENNLKDVIIPQSKITVVRVEKVIDVVEESLDFAIEKKQDASLQQGKQKVVTAGQKGIMTKTYEVVKENGQVVAKNLQSKNVVKESKKQVVAVGTKTVVASAATVSRGSSEPASGKEFYVTATAYTPNCTGCSGISATGINLKSNSGLKVIAVDPSVIKLGSKVWVEGYGTAIAGDTGGAIKGNRIDILVQSESQASNWGVRKVRIKVLN</sequence>
<dbReference type="Pfam" id="PF03990">
    <property type="entry name" value="DUF348"/>
    <property type="match status" value="3"/>
</dbReference>
<dbReference type="SMART" id="SM01208">
    <property type="entry name" value="G5"/>
    <property type="match status" value="1"/>
</dbReference>
<dbReference type="InterPro" id="IPR059180">
    <property type="entry name" value="3D_YorM"/>
</dbReference>
<comment type="caution">
    <text evidence="4">The sequence shown here is derived from an EMBL/GenBank/DDBJ whole genome shotgun (WGS) entry which is preliminary data.</text>
</comment>
<accession>A0A0K9F845</accession>
<evidence type="ECO:0000256" key="1">
    <source>
        <dbReference type="ARBA" id="ARBA00022729"/>
    </source>
</evidence>
<dbReference type="RefSeq" id="WP_049667353.1">
    <property type="nucleotide sequence ID" value="NZ_LFXJ01000007.1"/>
</dbReference>
<keyword evidence="2" id="KW-0812">Transmembrane</keyword>
<dbReference type="InterPro" id="IPR011098">
    <property type="entry name" value="G5_dom"/>
</dbReference>
<dbReference type="CDD" id="cd14667">
    <property type="entry name" value="3D_containing_proteins"/>
    <property type="match status" value="1"/>
</dbReference>
<dbReference type="Pfam" id="PF07501">
    <property type="entry name" value="G5"/>
    <property type="match status" value="1"/>
</dbReference>
<dbReference type="PATRIC" id="fig|582475.4.peg.2485"/>
<dbReference type="Gene3D" id="2.20.230.10">
    <property type="entry name" value="Resuscitation-promoting factor rpfb"/>
    <property type="match status" value="1"/>
</dbReference>
<evidence type="ECO:0000256" key="2">
    <source>
        <dbReference type="SAM" id="Phobius"/>
    </source>
</evidence>
<keyword evidence="2" id="KW-0472">Membrane</keyword>
<evidence type="ECO:0000259" key="3">
    <source>
        <dbReference type="PROSITE" id="PS51109"/>
    </source>
</evidence>
<dbReference type="Proteomes" id="UP000037326">
    <property type="component" value="Unassembled WGS sequence"/>
</dbReference>
<dbReference type="GeneID" id="96599519"/>
<dbReference type="AlphaFoldDB" id="A0A0K9F845"/>
<dbReference type="InterPro" id="IPR007137">
    <property type="entry name" value="DUF348"/>
</dbReference>
<evidence type="ECO:0000313" key="4">
    <source>
        <dbReference type="EMBL" id="KMY30680.1"/>
    </source>
</evidence>
<dbReference type="PANTHER" id="PTHR39160">
    <property type="entry name" value="CELL WALL-BINDING PROTEIN YOCH"/>
    <property type="match status" value="1"/>
</dbReference>
<dbReference type="GO" id="GO:0009254">
    <property type="term" value="P:peptidoglycan turnover"/>
    <property type="evidence" value="ECO:0007669"/>
    <property type="project" value="InterPro"/>
</dbReference>
<keyword evidence="1" id="KW-0732">Signal</keyword>
<evidence type="ECO:0000313" key="5">
    <source>
        <dbReference type="Proteomes" id="UP000037326"/>
    </source>
</evidence>
<dbReference type="PROSITE" id="PS51109">
    <property type="entry name" value="G5"/>
    <property type="match status" value="1"/>
</dbReference>
<dbReference type="EMBL" id="LFXJ01000007">
    <property type="protein sequence ID" value="KMY30680.1"/>
    <property type="molecule type" value="Genomic_DNA"/>
</dbReference>
<dbReference type="GO" id="GO:0019867">
    <property type="term" value="C:outer membrane"/>
    <property type="evidence" value="ECO:0007669"/>
    <property type="project" value="InterPro"/>
</dbReference>
<gene>
    <name evidence="4" type="ORF">ACZ11_14920</name>
</gene>
<dbReference type="InterPro" id="IPR036908">
    <property type="entry name" value="RlpA-like_sf"/>
</dbReference>
<feature type="transmembrane region" description="Helical" evidence="2">
    <location>
        <begin position="20"/>
        <end position="38"/>
    </location>
</feature>
<organism evidence="4 5">
    <name type="scientific">Lysinibacillus xylanilyticus</name>
    <dbReference type="NCBI Taxonomy" id="582475"/>
    <lineage>
        <taxon>Bacteria</taxon>
        <taxon>Bacillati</taxon>
        <taxon>Bacillota</taxon>
        <taxon>Bacilli</taxon>
        <taxon>Bacillales</taxon>
        <taxon>Bacillaceae</taxon>
        <taxon>Lysinibacillus</taxon>
    </lineage>
</organism>
<proteinExistence type="predicted"/>
<dbReference type="InterPro" id="IPR010611">
    <property type="entry name" value="3D_dom"/>
</dbReference>
<dbReference type="OrthoDB" id="9798935at2"/>
<reference evidence="5" key="1">
    <citation type="submission" date="2015-07" db="EMBL/GenBank/DDBJ databases">
        <authorList>
            <consortium name="Consortium for Microbial Forensics and Genomics (microFORGE)"/>
            <person name="Knight B.M."/>
            <person name="Roberts D.P."/>
            <person name="Lin D."/>
            <person name="Hari K."/>
            <person name="Fletcher J."/>
            <person name="Melcher U."/>
            <person name="Blagden T."/>
            <person name="Winegar R.A."/>
        </authorList>
    </citation>
    <scope>NUCLEOTIDE SEQUENCE [LARGE SCALE GENOMIC DNA]</scope>
    <source>
        <strain evidence="5">DSM 23493</strain>
    </source>
</reference>
<feature type="domain" description="G5" evidence="3">
    <location>
        <begin position="210"/>
        <end position="290"/>
    </location>
</feature>
<protein>
    <recommendedName>
        <fullName evidence="3">G5 domain-containing protein</fullName>
    </recommendedName>
</protein>
<name>A0A0K9F845_9BACI</name>
<dbReference type="SUPFAM" id="SSF50685">
    <property type="entry name" value="Barwin-like endoglucanases"/>
    <property type="match status" value="1"/>
</dbReference>
<dbReference type="GO" id="GO:0004553">
    <property type="term" value="F:hydrolase activity, hydrolyzing O-glycosyl compounds"/>
    <property type="evidence" value="ECO:0007669"/>
    <property type="project" value="InterPro"/>
</dbReference>
<dbReference type="Pfam" id="PF06725">
    <property type="entry name" value="3D"/>
    <property type="match status" value="1"/>
</dbReference>
<dbReference type="InterPro" id="IPR051933">
    <property type="entry name" value="Resuscitation_pf_RpfB"/>
</dbReference>
<dbReference type="Gene3D" id="2.40.40.10">
    <property type="entry name" value="RlpA-like domain"/>
    <property type="match status" value="1"/>
</dbReference>
<keyword evidence="2" id="KW-1133">Transmembrane helix</keyword>
<dbReference type="PANTHER" id="PTHR39160:SF4">
    <property type="entry name" value="RESUSCITATION-PROMOTING FACTOR RPFB"/>
    <property type="match status" value="1"/>
</dbReference>